<feature type="compositionally biased region" description="Basic and acidic residues" evidence="1">
    <location>
        <begin position="413"/>
        <end position="429"/>
    </location>
</feature>
<feature type="region of interest" description="Disordered" evidence="1">
    <location>
        <begin position="106"/>
        <end position="134"/>
    </location>
</feature>
<feature type="region of interest" description="Disordered" evidence="1">
    <location>
        <begin position="1"/>
        <end position="77"/>
    </location>
</feature>
<protein>
    <submittedName>
        <fullName evidence="2">Uncharacterized protein</fullName>
    </submittedName>
</protein>
<reference evidence="2" key="2">
    <citation type="submission" date="2021-12" db="EMBL/GenBank/DDBJ databases">
        <title>Resequencing data analysis of finger millet.</title>
        <authorList>
            <person name="Hatakeyama M."/>
            <person name="Aluri S."/>
            <person name="Balachadran M.T."/>
            <person name="Sivarajan S.R."/>
            <person name="Poveda L."/>
            <person name="Shimizu-Inatsugi R."/>
            <person name="Schlapbach R."/>
            <person name="Sreeman S.M."/>
            <person name="Shimizu K.K."/>
        </authorList>
    </citation>
    <scope>NUCLEOTIDE SEQUENCE</scope>
</reference>
<reference evidence="2" key="1">
    <citation type="journal article" date="2018" name="DNA Res.">
        <title>Multiple hybrid de novo genome assembly of finger millet, an orphan allotetraploid crop.</title>
        <authorList>
            <person name="Hatakeyama M."/>
            <person name="Aluri S."/>
            <person name="Balachadran M.T."/>
            <person name="Sivarajan S.R."/>
            <person name="Patrignani A."/>
            <person name="Gruter S."/>
            <person name="Poveda L."/>
            <person name="Shimizu-Inatsugi R."/>
            <person name="Baeten J."/>
            <person name="Francoijs K.J."/>
            <person name="Nataraja K.N."/>
            <person name="Reddy Y.A.N."/>
            <person name="Phadnis S."/>
            <person name="Ravikumar R.L."/>
            <person name="Schlapbach R."/>
            <person name="Sreeman S.M."/>
            <person name="Shimizu K.K."/>
        </authorList>
    </citation>
    <scope>NUCLEOTIDE SEQUENCE</scope>
</reference>
<comment type="caution">
    <text evidence="2">The sequence shown here is derived from an EMBL/GenBank/DDBJ whole genome shotgun (WGS) entry which is preliminary data.</text>
</comment>
<feature type="compositionally biased region" description="Basic residues" evidence="1">
    <location>
        <begin position="184"/>
        <end position="193"/>
    </location>
</feature>
<gene>
    <name evidence="2" type="primary">gb16324</name>
    <name evidence="2" type="ORF">PR202_gb16324</name>
</gene>
<sequence length="477" mass="50544">MQSATSGDSIGEALPERVHAVRRQRQAHLHATVPNPALGHGNGTGPRDGHDVHLRRPPEPEVEVVDAEPRRPGHRQHAIPRRLHDALLPQAAGLLPEPVTRLLDGRGHRRARGPQPGRAGTGQLSLGRDRDGRADAVAEVGGRERRIHPRPVVHGEPQAGLALAAIGFGVGSLEARPDEAQGGHQRRAPRRRRIDATSRGFGGDQFLDALQVGPGQDERGEEELVVVGGGRELDELIRIVGGRAEGVVEACRVGDECPVDDGWDRWRSGSCGAAAAACGPGVEEVRGGRAVAGGVVHGHAQRQARGLQHRGLQREHGAALRQRRREWGEPGNLPGLVGGEAVDAVIVLGDGEGDGVAGAVVELVPVGRAGGEPQPPGEREERAESLGQGALEVRDDGVCVGAGVEAVEEDALDRRGVEPEDVEEGQREGRRLRRGGRCGVHEGGVDDADGFSRRMLLLLLRRGHGCHLHYTLAPSTS</sequence>
<evidence type="ECO:0000256" key="1">
    <source>
        <dbReference type="SAM" id="MobiDB-lite"/>
    </source>
</evidence>
<evidence type="ECO:0000313" key="2">
    <source>
        <dbReference type="EMBL" id="GJN28225.1"/>
    </source>
</evidence>
<proteinExistence type="predicted"/>
<keyword evidence="3" id="KW-1185">Reference proteome</keyword>
<organism evidence="2 3">
    <name type="scientific">Eleusine coracana subsp. coracana</name>
    <dbReference type="NCBI Taxonomy" id="191504"/>
    <lineage>
        <taxon>Eukaryota</taxon>
        <taxon>Viridiplantae</taxon>
        <taxon>Streptophyta</taxon>
        <taxon>Embryophyta</taxon>
        <taxon>Tracheophyta</taxon>
        <taxon>Spermatophyta</taxon>
        <taxon>Magnoliopsida</taxon>
        <taxon>Liliopsida</taxon>
        <taxon>Poales</taxon>
        <taxon>Poaceae</taxon>
        <taxon>PACMAD clade</taxon>
        <taxon>Chloridoideae</taxon>
        <taxon>Cynodonteae</taxon>
        <taxon>Eleusininae</taxon>
        <taxon>Eleusine</taxon>
    </lineage>
</organism>
<dbReference type="Proteomes" id="UP001054889">
    <property type="component" value="Unassembled WGS sequence"/>
</dbReference>
<feature type="compositionally biased region" description="Basic and acidic residues" evidence="1">
    <location>
        <begin position="47"/>
        <end position="59"/>
    </location>
</feature>
<feature type="region of interest" description="Disordered" evidence="1">
    <location>
        <begin position="413"/>
        <end position="436"/>
    </location>
</feature>
<name>A0AAV5F187_ELECO</name>
<evidence type="ECO:0000313" key="3">
    <source>
        <dbReference type="Proteomes" id="UP001054889"/>
    </source>
</evidence>
<feature type="compositionally biased region" description="Low complexity" evidence="1">
    <location>
        <begin position="113"/>
        <end position="123"/>
    </location>
</feature>
<dbReference type="AlphaFoldDB" id="A0AAV5F187"/>
<dbReference type="EMBL" id="BQKI01000080">
    <property type="protein sequence ID" value="GJN28225.1"/>
    <property type="molecule type" value="Genomic_DNA"/>
</dbReference>
<feature type="region of interest" description="Disordered" evidence="1">
    <location>
        <begin position="175"/>
        <end position="200"/>
    </location>
</feature>
<accession>A0AAV5F187</accession>